<sequence length="99" mass="10783">MKSAVYLFCVVILVTASQAWIVRNKYGVVVYNSKSTTDSGFFETPTPDAASVPTTQKPPDAESHDALLSKLRSTISNLRDEVFKSRNSLSSVGLNVNQS</sequence>
<name>A0A8J2H7N1_COTCN</name>
<evidence type="ECO:0000256" key="2">
    <source>
        <dbReference type="SAM" id="SignalP"/>
    </source>
</evidence>
<reference evidence="3" key="1">
    <citation type="submission" date="2021-04" db="EMBL/GenBank/DDBJ databases">
        <authorList>
            <person name="Chebbi M.A.C M."/>
        </authorList>
    </citation>
    <scope>NUCLEOTIDE SEQUENCE</scope>
</reference>
<organism evidence="3 4">
    <name type="scientific">Cotesia congregata</name>
    <name type="common">Parasitoid wasp</name>
    <name type="synonym">Apanteles congregatus</name>
    <dbReference type="NCBI Taxonomy" id="51543"/>
    <lineage>
        <taxon>Eukaryota</taxon>
        <taxon>Metazoa</taxon>
        <taxon>Ecdysozoa</taxon>
        <taxon>Arthropoda</taxon>
        <taxon>Hexapoda</taxon>
        <taxon>Insecta</taxon>
        <taxon>Pterygota</taxon>
        <taxon>Neoptera</taxon>
        <taxon>Endopterygota</taxon>
        <taxon>Hymenoptera</taxon>
        <taxon>Apocrita</taxon>
        <taxon>Ichneumonoidea</taxon>
        <taxon>Braconidae</taxon>
        <taxon>Microgastrinae</taxon>
        <taxon>Cotesia</taxon>
    </lineage>
</organism>
<gene>
    <name evidence="3" type="ORF">HICCMSTLAB_LOCUS2886</name>
</gene>
<evidence type="ECO:0000313" key="4">
    <source>
        <dbReference type="Proteomes" id="UP000786811"/>
    </source>
</evidence>
<keyword evidence="4" id="KW-1185">Reference proteome</keyword>
<proteinExistence type="predicted"/>
<accession>A0A8J2H7N1</accession>
<evidence type="ECO:0000313" key="3">
    <source>
        <dbReference type="EMBL" id="CAG5078947.1"/>
    </source>
</evidence>
<feature type="region of interest" description="Disordered" evidence="1">
    <location>
        <begin position="36"/>
        <end position="62"/>
    </location>
</feature>
<dbReference type="AlphaFoldDB" id="A0A8J2H7N1"/>
<dbReference type="Proteomes" id="UP000786811">
    <property type="component" value="Unassembled WGS sequence"/>
</dbReference>
<protein>
    <submittedName>
        <fullName evidence="3">Uncharacterized protein</fullName>
    </submittedName>
</protein>
<feature type="signal peptide" evidence="2">
    <location>
        <begin position="1"/>
        <end position="19"/>
    </location>
</feature>
<evidence type="ECO:0000256" key="1">
    <source>
        <dbReference type="SAM" id="MobiDB-lite"/>
    </source>
</evidence>
<dbReference type="EMBL" id="CAJNRD030001117">
    <property type="protein sequence ID" value="CAG5078947.1"/>
    <property type="molecule type" value="Genomic_DNA"/>
</dbReference>
<feature type="chain" id="PRO_5035170674" evidence="2">
    <location>
        <begin position="20"/>
        <end position="99"/>
    </location>
</feature>
<keyword evidence="2" id="KW-0732">Signal</keyword>
<comment type="caution">
    <text evidence="3">The sequence shown here is derived from an EMBL/GenBank/DDBJ whole genome shotgun (WGS) entry which is preliminary data.</text>
</comment>